<proteinExistence type="predicted"/>
<organism evidence="8 9">
    <name type="scientific">Sporothrix eucalyptigena</name>
    <dbReference type="NCBI Taxonomy" id="1812306"/>
    <lineage>
        <taxon>Eukaryota</taxon>
        <taxon>Fungi</taxon>
        <taxon>Dikarya</taxon>
        <taxon>Ascomycota</taxon>
        <taxon>Pezizomycotina</taxon>
        <taxon>Sordariomycetes</taxon>
        <taxon>Sordariomycetidae</taxon>
        <taxon>Ophiostomatales</taxon>
        <taxon>Ophiostomataceae</taxon>
        <taxon>Sporothrix</taxon>
    </lineage>
</organism>
<dbReference type="PANTHER" id="PTHR47338">
    <property type="entry name" value="ZN(II)2CYS6 TRANSCRIPTION FACTOR (EUROFUNG)-RELATED"/>
    <property type="match status" value="1"/>
</dbReference>
<dbReference type="SUPFAM" id="SSF57701">
    <property type="entry name" value="Zn2/Cys6 DNA-binding domain"/>
    <property type="match status" value="2"/>
</dbReference>
<evidence type="ECO:0000256" key="1">
    <source>
        <dbReference type="ARBA" id="ARBA00004123"/>
    </source>
</evidence>
<dbReference type="Proteomes" id="UP001642482">
    <property type="component" value="Unassembled WGS sequence"/>
</dbReference>
<protein>
    <recommendedName>
        <fullName evidence="7">Zn(2)-C6 fungal-type domain-containing protein</fullName>
    </recommendedName>
</protein>
<evidence type="ECO:0000256" key="2">
    <source>
        <dbReference type="ARBA" id="ARBA00022723"/>
    </source>
</evidence>
<evidence type="ECO:0000256" key="3">
    <source>
        <dbReference type="ARBA" id="ARBA00023015"/>
    </source>
</evidence>
<evidence type="ECO:0000256" key="4">
    <source>
        <dbReference type="ARBA" id="ARBA00023163"/>
    </source>
</evidence>
<evidence type="ECO:0000313" key="9">
    <source>
        <dbReference type="Proteomes" id="UP001642482"/>
    </source>
</evidence>
<sequence>MRPIHRARTGCLTCRVRKIKCDEQKPVCRHCNRATRACAWPPLDAPRLPQHRPRRANDTACVACREKKKLKCVGELNTICTRCVRLGLACQRQLLLHEEPRPASSNSSTISPAGTTPGAPTGALSELPDDDELEGLLTLYFSSVNSFGFYTFVHRPHLDHLRSQGKAPRNLLLMMIASATRFAAPATPENLARADAWADAAIQATLPRIYEGFGAVQLMVLLLAQHYDLHRGRFTSAWLLGGNCTRMMQLMSLHTLDRNESDPVKERAEPSARQGAHTLLPLLTPEALRRVAWSAFCADTINDAGRYSYHTVDDAFFSRLQLPCDNRRFLADEAVVTPPLLANLRPDVKQTQDVLDVSAYLVRTFAVRRRTLHVAYRIAHGLASIEQLAAELDAAEADIAQVRASLPQNLAWTTENIKRHQYEDLLLFEPRRLTDVAPWPDTESPSIVDVLPHLLAVLRQIAERSDFVKQLHVEAVHRLLRFDYLHLLEKRDLDAFSSEYRVVGQGTAEYDFQDFHRARLERLQRGVRPPTDDRSSNSVLVVANDKLLLEYNVDAPHDVPENLTSDPATGTQAAPQAQDTPMSGLPPMPDLSVLPTLSTGLVPQPQTWWSTAGDSNQTTHDNDPFALDLTWLMDESGYTGHEMGDPTVFWNQLDLI</sequence>
<dbReference type="CDD" id="cd00067">
    <property type="entry name" value="GAL4"/>
    <property type="match status" value="2"/>
</dbReference>
<name>A0ABP0CVF1_9PEZI</name>
<reference evidence="8 9" key="1">
    <citation type="submission" date="2024-01" db="EMBL/GenBank/DDBJ databases">
        <authorList>
            <person name="Allen C."/>
            <person name="Tagirdzhanova G."/>
        </authorList>
    </citation>
    <scope>NUCLEOTIDE SEQUENCE [LARGE SCALE GENOMIC DNA]</scope>
</reference>
<dbReference type="Gene3D" id="4.10.240.10">
    <property type="entry name" value="Zn(2)-C6 fungal-type DNA-binding domain"/>
    <property type="match status" value="1"/>
</dbReference>
<feature type="compositionally biased region" description="Low complexity" evidence="6">
    <location>
        <begin position="112"/>
        <end position="126"/>
    </location>
</feature>
<keyword evidence="3" id="KW-0805">Transcription regulation</keyword>
<dbReference type="PANTHER" id="PTHR47338:SF7">
    <property type="entry name" value="ZN(II)2CYS6 TRANSCRIPTION FACTOR (EUROFUNG)"/>
    <property type="match status" value="1"/>
</dbReference>
<dbReference type="SMART" id="SM00066">
    <property type="entry name" value="GAL4"/>
    <property type="match status" value="2"/>
</dbReference>
<comment type="subcellular location">
    <subcellularLocation>
        <location evidence="1">Nucleus</location>
    </subcellularLocation>
</comment>
<dbReference type="InterPro" id="IPR050815">
    <property type="entry name" value="TF_fung"/>
</dbReference>
<dbReference type="Pfam" id="PF04082">
    <property type="entry name" value="Fungal_trans"/>
    <property type="match status" value="1"/>
</dbReference>
<keyword evidence="2" id="KW-0479">Metal-binding</keyword>
<comment type="caution">
    <text evidence="8">The sequence shown here is derived from an EMBL/GenBank/DDBJ whole genome shotgun (WGS) entry which is preliminary data.</text>
</comment>
<feature type="compositionally biased region" description="Low complexity" evidence="6">
    <location>
        <begin position="566"/>
        <end position="581"/>
    </location>
</feature>
<feature type="region of interest" description="Disordered" evidence="6">
    <location>
        <begin position="101"/>
        <end position="127"/>
    </location>
</feature>
<evidence type="ECO:0000256" key="6">
    <source>
        <dbReference type="SAM" id="MobiDB-lite"/>
    </source>
</evidence>
<evidence type="ECO:0000259" key="7">
    <source>
        <dbReference type="PROSITE" id="PS50048"/>
    </source>
</evidence>
<keyword evidence="4" id="KW-0804">Transcription</keyword>
<dbReference type="Pfam" id="PF00172">
    <property type="entry name" value="Zn_clus"/>
    <property type="match status" value="1"/>
</dbReference>
<dbReference type="EMBL" id="CAWUHD010000158">
    <property type="protein sequence ID" value="CAK7236122.1"/>
    <property type="molecule type" value="Genomic_DNA"/>
</dbReference>
<feature type="domain" description="Zn(2)-C6 fungal-type" evidence="7">
    <location>
        <begin position="10"/>
        <end position="40"/>
    </location>
</feature>
<keyword evidence="5" id="KW-0539">Nucleus</keyword>
<dbReference type="InterPro" id="IPR007219">
    <property type="entry name" value="XnlR_reg_dom"/>
</dbReference>
<accession>A0ABP0CVF1</accession>
<dbReference type="PROSITE" id="PS00463">
    <property type="entry name" value="ZN2_CY6_FUNGAL_1"/>
    <property type="match status" value="1"/>
</dbReference>
<dbReference type="InterPro" id="IPR036864">
    <property type="entry name" value="Zn2-C6_fun-type_DNA-bd_sf"/>
</dbReference>
<feature type="region of interest" description="Disordered" evidence="6">
    <location>
        <begin position="557"/>
        <end position="587"/>
    </location>
</feature>
<dbReference type="InterPro" id="IPR001138">
    <property type="entry name" value="Zn2Cys6_DnaBD"/>
</dbReference>
<gene>
    <name evidence="8" type="ORF">SEUCBS140593_009511</name>
</gene>
<dbReference type="CDD" id="cd12148">
    <property type="entry name" value="fungal_TF_MHR"/>
    <property type="match status" value="1"/>
</dbReference>
<evidence type="ECO:0000256" key="5">
    <source>
        <dbReference type="ARBA" id="ARBA00023242"/>
    </source>
</evidence>
<dbReference type="PROSITE" id="PS50048">
    <property type="entry name" value="ZN2_CY6_FUNGAL_2"/>
    <property type="match status" value="1"/>
</dbReference>
<keyword evidence="9" id="KW-1185">Reference proteome</keyword>
<evidence type="ECO:0000313" key="8">
    <source>
        <dbReference type="EMBL" id="CAK7236122.1"/>
    </source>
</evidence>